<dbReference type="Gene3D" id="2.40.10.320">
    <property type="entry name" value="Uncharacterised protein PF13642 yp_926445, N-terminal domain"/>
    <property type="match status" value="1"/>
</dbReference>
<proteinExistence type="predicted"/>
<reference evidence="1 2" key="1">
    <citation type="submission" date="2022-01" db="EMBL/GenBank/DDBJ databases">
        <title>Whole genome-based taxonomy of the Shewanellaceae.</title>
        <authorList>
            <person name="Martin-Rodriguez A.J."/>
        </authorList>
    </citation>
    <scope>NUCLEOTIDE SEQUENCE [LARGE SCALE GENOMIC DNA]</scope>
    <source>
        <strain evidence="1 2">DSM 17177</strain>
    </source>
</reference>
<keyword evidence="2" id="KW-1185">Reference proteome</keyword>
<protein>
    <submittedName>
        <fullName evidence="1">DUF4144 domain-containing protein</fullName>
    </submittedName>
</protein>
<evidence type="ECO:0000313" key="2">
    <source>
        <dbReference type="Proteomes" id="UP001203423"/>
    </source>
</evidence>
<dbReference type="EMBL" id="JAKIKS010000011">
    <property type="protein sequence ID" value="MCL1123770.1"/>
    <property type="molecule type" value="Genomic_DNA"/>
</dbReference>
<dbReference type="RefSeq" id="WP_248939057.1">
    <property type="nucleotide sequence ID" value="NZ_JAKIKS010000011.1"/>
</dbReference>
<organism evidence="1 2">
    <name type="scientific">Shewanella surugensis</name>
    <dbReference type="NCBI Taxonomy" id="212020"/>
    <lineage>
        <taxon>Bacteria</taxon>
        <taxon>Pseudomonadati</taxon>
        <taxon>Pseudomonadota</taxon>
        <taxon>Gammaproteobacteria</taxon>
        <taxon>Alteromonadales</taxon>
        <taxon>Shewanellaceae</taxon>
        <taxon>Shewanella</taxon>
    </lineage>
</organism>
<dbReference type="Proteomes" id="UP001203423">
    <property type="component" value="Unassembled WGS sequence"/>
</dbReference>
<dbReference type="Pfam" id="PF13642">
    <property type="entry name" value="DUF4144"/>
    <property type="match status" value="1"/>
</dbReference>
<comment type="caution">
    <text evidence="1">The sequence shown here is derived from an EMBL/GenBank/DDBJ whole genome shotgun (WGS) entry which is preliminary data.</text>
</comment>
<gene>
    <name evidence="1" type="ORF">L2764_04540</name>
</gene>
<sequence>MKNDTISNTLNPDVHWPAVICYHGDDELIYVADEAGWQENTQGDTSIIEGEDNLIDSKGQVFNLTEHKGKLRLMVTNKRILLVDLLLLIQQNACLVQ</sequence>
<evidence type="ECO:0000313" key="1">
    <source>
        <dbReference type="EMBL" id="MCL1123770.1"/>
    </source>
</evidence>
<name>A0ABT0L7Z4_9GAMM</name>
<accession>A0ABT0L7Z4</accession>
<dbReference type="InterPro" id="IPR025284">
    <property type="entry name" value="DUF4144"/>
</dbReference>